<dbReference type="EMBL" id="JBJUIK010000004">
    <property type="protein sequence ID" value="KAL3530323.1"/>
    <property type="molecule type" value="Genomic_DNA"/>
</dbReference>
<gene>
    <name evidence="2" type="ORF">ACH5RR_009645</name>
</gene>
<reference evidence="2 3" key="1">
    <citation type="submission" date="2024-11" db="EMBL/GenBank/DDBJ databases">
        <title>A near-complete genome assembly of Cinchona calisaya.</title>
        <authorList>
            <person name="Lian D.C."/>
            <person name="Zhao X.W."/>
            <person name="Wei L."/>
        </authorList>
    </citation>
    <scope>NUCLEOTIDE SEQUENCE [LARGE SCALE GENOMIC DNA]</scope>
    <source>
        <tissue evidence="2">Nenye</tissue>
    </source>
</reference>
<evidence type="ECO:0000313" key="3">
    <source>
        <dbReference type="Proteomes" id="UP001630127"/>
    </source>
</evidence>
<name>A0ABD3AFL0_9GENT</name>
<comment type="caution">
    <text evidence="2">The sequence shown here is derived from an EMBL/GenBank/DDBJ whole genome shotgun (WGS) entry which is preliminary data.</text>
</comment>
<organism evidence="2 3">
    <name type="scientific">Cinchona calisaya</name>
    <dbReference type="NCBI Taxonomy" id="153742"/>
    <lineage>
        <taxon>Eukaryota</taxon>
        <taxon>Viridiplantae</taxon>
        <taxon>Streptophyta</taxon>
        <taxon>Embryophyta</taxon>
        <taxon>Tracheophyta</taxon>
        <taxon>Spermatophyta</taxon>
        <taxon>Magnoliopsida</taxon>
        <taxon>eudicotyledons</taxon>
        <taxon>Gunneridae</taxon>
        <taxon>Pentapetalae</taxon>
        <taxon>asterids</taxon>
        <taxon>lamiids</taxon>
        <taxon>Gentianales</taxon>
        <taxon>Rubiaceae</taxon>
        <taxon>Cinchonoideae</taxon>
        <taxon>Cinchoneae</taxon>
        <taxon>Cinchona</taxon>
    </lineage>
</organism>
<keyword evidence="1" id="KW-0175">Coiled coil</keyword>
<proteinExistence type="predicted"/>
<feature type="coiled-coil region" evidence="1">
    <location>
        <begin position="3"/>
        <end position="30"/>
    </location>
</feature>
<dbReference type="AlphaFoldDB" id="A0ABD3AFL0"/>
<keyword evidence="3" id="KW-1185">Reference proteome</keyword>
<evidence type="ECO:0000256" key="1">
    <source>
        <dbReference type="SAM" id="Coils"/>
    </source>
</evidence>
<evidence type="ECO:0000313" key="2">
    <source>
        <dbReference type="EMBL" id="KAL3530323.1"/>
    </source>
</evidence>
<dbReference type="Proteomes" id="UP001630127">
    <property type="component" value="Unassembled WGS sequence"/>
</dbReference>
<protein>
    <submittedName>
        <fullName evidence="2">Uncharacterized protein</fullName>
    </submittedName>
</protein>
<accession>A0ABD3AFL0</accession>
<sequence length="576" mass="67381">MMADSLACALQELQNQLQSARLVLQRNQQHRHETQRLLARFRRRNLQDSSKAMDNMWYDALADHIGHIQIEVPFLKAFLCYVDCWANMEYISLPRKVSSALYGIAEDLKIANEKSKFELCTYLPDYPFWIDSVSCLSNNLETILDTVDEDLRGQVVAFQLQLRSFQTFLNHVVVGFLSFDKIKEQEKHIEYLRMWTDVSSLEEEFKNRLPNGILDGLTRHVASVVIRLANFSCFYWFKKMNPIEKRSTIIGILNLQEEIDPTNPEFLELNLNMFRGINKINSHKAHDKVTGFLRYLLNKEGGFINVDELKSLVEFLVNQPEKPCYEVESFVMEIKEVVKEAGSLINSFDGVRERPPKAELAKVRLLKVKIWLLNAEHFLKGLVNSSNIFSSKWKWKREITSLNEVVKSLTCFSKDLPEEKKEVWKQKLALIEEVHGKLQSLFQSILAEEFTQERLRESFFELLLKILLFKAELFLEILNVSANSLFLQKDHIEDVHEGLKFLMRFVTNQPEENADYMEPIFSHIEAVARRVIYFCYAVLTNKVTEKMIWKTDLELSDLLDQIKLNQAKLEEILRHL</sequence>